<evidence type="ECO:0000256" key="1">
    <source>
        <dbReference type="ARBA" id="ARBA00022527"/>
    </source>
</evidence>
<keyword evidence="3 4" id="KW-0067">ATP-binding</keyword>
<dbReference type="Gene3D" id="1.10.510.10">
    <property type="entry name" value="Transferase(Phosphotransferase) domain 1"/>
    <property type="match status" value="1"/>
</dbReference>
<feature type="binding site" evidence="4">
    <location>
        <position position="224"/>
    </location>
    <ligand>
        <name>ATP</name>
        <dbReference type="ChEBI" id="CHEBI:30616"/>
    </ligand>
</feature>
<dbReference type="VEuPathDB" id="TrichDB:TVAG_497150"/>
<evidence type="ECO:0000313" key="7">
    <source>
        <dbReference type="Proteomes" id="UP000001542"/>
    </source>
</evidence>
<evidence type="ECO:0000256" key="3">
    <source>
        <dbReference type="ARBA" id="ARBA00022840"/>
    </source>
</evidence>
<gene>
    <name evidence="6" type="ORF">TVAG_497150</name>
</gene>
<dbReference type="InterPro" id="IPR008271">
    <property type="entry name" value="Ser/Thr_kinase_AS"/>
</dbReference>
<dbReference type="InterPro" id="IPR011009">
    <property type="entry name" value="Kinase-like_dom_sf"/>
</dbReference>
<dbReference type="PROSITE" id="PS00108">
    <property type="entry name" value="PROTEIN_KINASE_ST"/>
    <property type="match status" value="1"/>
</dbReference>
<dbReference type="GO" id="GO:0004672">
    <property type="term" value="F:protein kinase activity"/>
    <property type="evidence" value="ECO:0000318"/>
    <property type="project" value="GO_Central"/>
</dbReference>
<keyword evidence="6" id="KW-0808">Transferase</keyword>
<dbReference type="InterPro" id="IPR017441">
    <property type="entry name" value="Protein_kinase_ATP_BS"/>
</dbReference>
<keyword evidence="2 4" id="KW-0547">Nucleotide-binding</keyword>
<dbReference type="PRINTS" id="PR00109">
    <property type="entry name" value="TYRKINASE"/>
</dbReference>
<dbReference type="GO" id="GO:0007165">
    <property type="term" value="P:signal transduction"/>
    <property type="evidence" value="ECO:0000318"/>
    <property type="project" value="GO_Central"/>
</dbReference>
<dbReference type="EMBL" id="DS113385">
    <property type="protein sequence ID" value="EAY08092.1"/>
    <property type="molecule type" value="Genomic_DNA"/>
</dbReference>
<keyword evidence="6" id="KW-0418">Kinase</keyword>
<proteinExistence type="predicted"/>
<dbReference type="InterPro" id="IPR000719">
    <property type="entry name" value="Prot_kinase_dom"/>
</dbReference>
<dbReference type="SMART" id="SM00220">
    <property type="entry name" value="S_TKc"/>
    <property type="match status" value="1"/>
</dbReference>
<dbReference type="KEGG" id="tva:4765985"/>
<dbReference type="InterPro" id="IPR001245">
    <property type="entry name" value="Ser-Thr/Tyr_kinase_cat_dom"/>
</dbReference>
<dbReference type="PANTHER" id="PTHR23257">
    <property type="entry name" value="SERINE-THREONINE PROTEIN KINASE"/>
    <property type="match status" value="1"/>
</dbReference>
<dbReference type="SMR" id="A2EGV8"/>
<reference evidence="6" key="2">
    <citation type="journal article" date="2007" name="Science">
        <title>Draft genome sequence of the sexually transmitted pathogen Trichomonas vaginalis.</title>
        <authorList>
            <person name="Carlton J.M."/>
            <person name="Hirt R.P."/>
            <person name="Silva J.C."/>
            <person name="Delcher A.L."/>
            <person name="Schatz M."/>
            <person name="Zhao Q."/>
            <person name="Wortman J.R."/>
            <person name="Bidwell S.L."/>
            <person name="Alsmark U.C.M."/>
            <person name="Besteiro S."/>
            <person name="Sicheritz-Ponten T."/>
            <person name="Noel C.J."/>
            <person name="Dacks J.B."/>
            <person name="Foster P.G."/>
            <person name="Simillion C."/>
            <person name="Van de Peer Y."/>
            <person name="Miranda-Saavedra D."/>
            <person name="Barton G.J."/>
            <person name="Westrop G.D."/>
            <person name="Mueller S."/>
            <person name="Dessi D."/>
            <person name="Fiori P.L."/>
            <person name="Ren Q."/>
            <person name="Paulsen I."/>
            <person name="Zhang H."/>
            <person name="Bastida-Corcuera F.D."/>
            <person name="Simoes-Barbosa A."/>
            <person name="Brown M.T."/>
            <person name="Hayes R.D."/>
            <person name="Mukherjee M."/>
            <person name="Okumura C.Y."/>
            <person name="Schneider R."/>
            <person name="Smith A.J."/>
            <person name="Vanacova S."/>
            <person name="Villalvazo M."/>
            <person name="Haas B.J."/>
            <person name="Pertea M."/>
            <person name="Feldblyum T.V."/>
            <person name="Utterback T.R."/>
            <person name="Shu C.L."/>
            <person name="Osoegawa K."/>
            <person name="de Jong P.J."/>
            <person name="Hrdy I."/>
            <person name="Horvathova L."/>
            <person name="Zubacova Z."/>
            <person name="Dolezal P."/>
            <person name="Malik S.B."/>
            <person name="Logsdon J.M. Jr."/>
            <person name="Henze K."/>
            <person name="Gupta A."/>
            <person name="Wang C.C."/>
            <person name="Dunne R.L."/>
            <person name="Upcroft J.A."/>
            <person name="Upcroft P."/>
            <person name="White O."/>
            <person name="Salzberg S.L."/>
            <person name="Tang P."/>
            <person name="Chiu C.-H."/>
            <person name="Lee Y.-S."/>
            <person name="Embley T.M."/>
            <person name="Coombs G.H."/>
            <person name="Mottram J.C."/>
            <person name="Tachezy J."/>
            <person name="Fraser-Liggett C.M."/>
            <person name="Johnson P.J."/>
        </authorList>
    </citation>
    <scope>NUCLEOTIDE SEQUENCE [LARGE SCALE GENOMIC DNA]</scope>
    <source>
        <strain evidence="6">G3</strain>
    </source>
</reference>
<reference evidence="6" key="1">
    <citation type="submission" date="2006-10" db="EMBL/GenBank/DDBJ databases">
        <authorList>
            <person name="Amadeo P."/>
            <person name="Zhao Q."/>
            <person name="Wortman J."/>
            <person name="Fraser-Liggett C."/>
            <person name="Carlton J."/>
        </authorList>
    </citation>
    <scope>NUCLEOTIDE SEQUENCE</scope>
    <source>
        <strain evidence="6">G3</strain>
    </source>
</reference>
<keyword evidence="1" id="KW-0723">Serine/threonine-protein kinase</keyword>
<dbReference type="AlphaFoldDB" id="A2EGV8"/>
<organism evidence="6 7">
    <name type="scientific">Trichomonas vaginalis (strain ATCC PRA-98 / G3)</name>
    <dbReference type="NCBI Taxonomy" id="412133"/>
    <lineage>
        <taxon>Eukaryota</taxon>
        <taxon>Metamonada</taxon>
        <taxon>Parabasalia</taxon>
        <taxon>Trichomonadida</taxon>
        <taxon>Trichomonadidae</taxon>
        <taxon>Trichomonas</taxon>
    </lineage>
</organism>
<keyword evidence="7" id="KW-1185">Reference proteome</keyword>
<dbReference type="PANTHER" id="PTHR23257:SF958">
    <property type="entry name" value="SERINE_THREONINE-PROTEIN KINASE WNK4"/>
    <property type="match status" value="1"/>
</dbReference>
<protein>
    <submittedName>
        <fullName evidence="6">TKL family protein kinase</fullName>
    </submittedName>
</protein>
<dbReference type="GO" id="GO:0004674">
    <property type="term" value="F:protein serine/threonine kinase activity"/>
    <property type="evidence" value="ECO:0007669"/>
    <property type="project" value="UniProtKB-KW"/>
</dbReference>
<evidence type="ECO:0000256" key="2">
    <source>
        <dbReference type="ARBA" id="ARBA00022741"/>
    </source>
</evidence>
<dbReference type="InterPro" id="IPR050167">
    <property type="entry name" value="Ser_Thr_protein_kinase"/>
</dbReference>
<dbReference type="SUPFAM" id="SSF56112">
    <property type="entry name" value="Protein kinase-like (PK-like)"/>
    <property type="match status" value="1"/>
</dbReference>
<dbReference type="CDD" id="cd13999">
    <property type="entry name" value="STKc_MAP3K-like"/>
    <property type="match status" value="1"/>
</dbReference>
<dbReference type="RefSeq" id="XP_001320315.1">
    <property type="nucleotide sequence ID" value="XM_001320280.1"/>
</dbReference>
<feature type="domain" description="Protein kinase" evidence="5">
    <location>
        <begin position="194"/>
        <end position="457"/>
    </location>
</feature>
<sequence length="781" mass="87159">MCVSLESLAQQTVAHRRKFQFAVSQLRQFCDHFASVADATPLNRVQFDTYKFLISDVYKEFTDLFKQNMLQTWAQTALENPTSDIPTDLCTLTSDLQEKTSCLDQVGSQYFNSTAPQWLQLHLLDIRAISASFQQFMQVPNQDPAVKEYVVERLHSIDQFLATYKDHDSLQSGLAVFSPIPVTYQSWRLKHTDLQADNEIGSGVSAVVYSGTYLPTGEAVAIKKLKFKKLTGPKLQAFQRELAILATAIHPTVLKFIGATDFAPFSIVTEWMPGGSLYHDIHQNHRLDVTDQTIALFDIARGMRFLHSRSIIHRDLKTLNVLIDKNNRAKICDFGFSKQTEENQVMTMNIGTPHWMAPELLNVSQADQNAGQYNSKVDVYAYAIVMWEVLTHDLPYRGLEATQIIAQVLMNDARPAVPRGSPKAFVDLMKSCWARDPINRPSFAEIVRTFRTGEIYLEGTDHKRLMEYIDSCGEEADLATQQLQTHLNSLDSSSIHFSEFISMMENEGVPEEQIDACWSMIHKHKDSDVDLFIRGLIAFLNTRMSLKAGEELRELPSIPTACATKIANQLPTGDEKLDEALSVCACKNGCATTVLATAINAEHIKLALECIAQKGCKDEEIPTVVQIAKKQFLSQDPMMSVSVLRCLVGLQQYKEISVDIIRTFLGTSNNNLKQATYVTAIAVANQGIELPVDLIDGIASRAFTDPFGTSVLIAACNHPTTAAHLLQMIEHGLRCPITVSARMILVASKHKELKPLLQAAVRAVPISHDQGLKNLLVRITS</sequence>
<name>A2EGV8_TRIV3</name>
<evidence type="ECO:0000256" key="4">
    <source>
        <dbReference type="PROSITE-ProRule" id="PRU10141"/>
    </source>
</evidence>
<dbReference type="PROSITE" id="PS00107">
    <property type="entry name" value="PROTEIN_KINASE_ATP"/>
    <property type="match status" value="1"/>
</dbReference>
<dbReference type="Pfam" id="PF07714">
    <property type="entry name" value="PK_Tyr_Ser-Thr"/>
    <property type="match status" value="1"/>
</dbReference>
<dbReference type="Proteomes" id="UP000001542">
    <property type="component" value="Unassembled WGS sequence"/>
</dbReference>
<dbReference type="GO" id="GO:0005524">
    <property type="term" value="F:ATP binding"/>
    <property type="evidence" value="ECO:0007669"/>
    <property type="project" value="UniProtKB-UniRule"/>
</dbReference>
<dbReference type="STRING" id="5722.A2EGV8"/>
<evidence type="ECO:0000259" key="5">
    <source>
        <dbReference type="PROSITE" id="PS50011"/>
    </source>
</evidence>
<dbReference type="PROSITE" id="PS50011">
    <property type="entry name" value="PROTEIN_KINASE_DOM"/>
    <property type="match status" value="1"/>
</dbReference>
<dbReference type="eggNOG" id="KOG0192">
    <property type="taxonomic scope" value="Eukaryota"/>
</dbReference>
<dbReference type="GO" id="GO:0005737">
    <property type="term" value="C:cytoplasm"/>
    <property type="evidence" value="ECO:0000318"/>
    <property type="project" value="GO_Central"/>
</dbReference>
<accession>A2EGV8</accession>
<evidence type="ECO:0000313" key="6">
    <source>
        <dbReference type="EMBL" id="EAY08092.1"/>
    </source>
</evidence>
<dbReference type="VEuPathDB" id="TrichDB:TVAGG3_0803690"/>
<dbReference type="InParanoid" id="A2EGV8"/>
<dbReference type="OrthoDB" id="339325at2759"/>